<protein>
    <submittedName>
        <fullName evidence="9">RPA interacting protein</fullName>
    </submittedName>
</protein>
<evidence type="ECO:0000256" key="2">
    <source>
        <dbReference type="ARBA" id="ARBA00022723"/>
    </source>
</evidence>
<name>A0A7J7TY09_PIPKU</name>
<evidence type="ECO:0000256" key="4">
    <source>
        <dbReference type="ARBA" id="ARBA00022833"/>
    </source>
</evidence>
<proteinExistence type="predicted"/>
<feature type="domain" description="RPA-interacting protein C-terminal" evidence="8">
    <location>
        <begin position="136"/>
        <end position="166"/>
    </location>
</feature>
<dbReference type="GO" id="GO:0008270">
    <property type="term" value="F:zinc ion binding"/>
    <property type="evidence" value="ECO:0007669"/>
    <property type="project" value="UniProtKB-KW"/>
</dbReference>
<feature type="domain" description="RPA-interacting protein N-terminal" evidence="6">
    <location>
        <begin position="8"/>
        <end position="47"/>
    </location>
</feature>
<evidence type="ECO:0000259" key="6">
    <source>
        <dbReference type="Pfam" id="PF14766"/>
    </source>
</evidence>
<dbReference type="InterPro" id="IPR028156">
    <property type="entry name" value="RIP"/>
</dbReference>
<dbReference type="PANTHER" id="PTHR31742:SF1">
    <property type="entry name" value="RPA-INTERACTING PROTEIN"/>
    <property type="match status" value="1"/>
</dbReference>
<sequence length="175" mass="19888">MAEQSGSPHRSMYKLVGSPPWKETFRQGCLERMRNSRDRLLNKYRQARGKPPGRARSTLLAQELMEEEWNAWHSVESGPAAVAQLEEPMDLAELEEIQQELVDQEQSIISEYENSLQFDEQCLSIILAEWEANSPICPVCTKYNLRITSGVVMCQCGLYIPAHSLKGQEVSPVFS</sequence>
<keyword evidence="4" id="KW-0862">Zinc</keyword>
<gene>
    <name evidence="9" type="ORF">mPipKuh1_015077</name>
</gene>
<dbReference type="Pfam" id="PF14767">
    <property type="entry name" value="RPA_interact_M"/>
    <property type="match status" value="1"/>
</dbReference>
<dbReference type="GO" id="GO:0016605">
    <property type="term" value="C:PML body"/>
    <property type="evidence" value="ECO:0007669"/>
    <property type="project" value="TreeGrafter"/>
</dbReference>
<evidence type="ECO:0000259" key="8">
    <source>
        <dbReference type="Pfam" id="PF14768"/>
    </source>
</evidence>
<reference evidence="9 10" key="1">
    <citation type="journal article" date="2020" name="Nature">
        <title>Six reference-quality genomes reveal evolution of bat adaptations.</title>
        <authorList>
            <person name="Jebb D."/>
            <person name="Huang Z."/>
            <person name="Pippel M."/>
            <person name="Hughes G.M."/>
            <person name="Lavrichenko K."/>
            <person name="Devanna P."/>
            <person name="Winkler S."/>
            <person name="Jermiin L.S."/>
            <person name="Skirmuntt E.C."/>
            <person name="Katzourakis A."/>
            <person name="Burkitt-Gray L."/>
            <person name="Ray D.A."/>
            <person name="Sullivan K.A.M."/>
            <person name="Roscito J.G."/>
            <person name="Kirilenko B.M."/>
            <person name="Davalos L.M."/>
            <person name="Corthals A.P."/>
            <person name="Power M.L."/>
            <person name="Jones G."/>
            <person name="Ransome R.D."/>
            <person name="Dechmann D.K.N."/>
            <person name="Locatelli A.G."/>
            <person name="Puechmaille S.J."/>
            <person name="Fedrigo O."/>
            <person name="Jarvis E.D."/>
            <person name="Hiller M."/>
            <person name="Vernes S.C."/>
            <person name="Myers E.W."/>
            <person name="Teeling E.C."/>
        </authorList>
    </citation>
    <scope>NUCLEOTIDE SEQUENCE [LARGE SCALE GENOMIC DNA]</scope>
    <source>
        <strain evidence="9">MPipKuh1</strain>
        <tissue evidence="9">Flight muscle</tissue>
    </source>
</reference>
<feature type="domain" description="RPA-interacting protein central" evidence="7">
    <location>
        <begin position="81"/>
        <end position="124"/>
    </location>
</feature>
<evidence type="ECO:0000259" key="7">
    <source>
        <dbReference type="Pfam" id="PF14767"/>
    </source>
</evidence>
<dbReference type="InterPro" id="IPR028159">
    <property type="entry name" value="RPA_interact_C_dom"/>
</dbReference>
<dbReference type="Proteomes" id="UP000558488">
    <property type="component" value="Unassembled WGS sequence"/>
</dbReference>
<evidence type="ECO:0000256" key="1">
    <source>
        <dbReference type="ARBA" id="ARBA00004123"/>
    </source>
</evidence>
<dbReference type="Pfam" id="PF14766">
    <property type="entry name" value="RPA_interact_N"/>
    <property type="match status" value="1"/>
</dbReference>
<dbReference type="InterPro" id="IPR028158">
    <property type="entry name" value="RPA_interact_N_dom"/>
</dbReference>
<evidence type="ECO:0000256" key="5">
    <source>
        <dbReference type="ARBA" id="ARBA00023242"/>
    </source>
</evidence>
<evidence type="ECO:0000313" key="10">
    <source>
        <dbReference type="Proteomes" id="UP000558488"/>
    </source>
</evidence>
<evidence type="ECO:0000313" key="9">
    <source>
        <dbReference type="EMBL" id="KAF6305483.1"/>
    </source>
</evidence>
<accession>A0A7J7TY09</accession>
<evidence type="ECO:0000256" key="3">
    <source>
        <dbReference type="ARBA" id="ARBA00022771"/>
    </source>
</evidence>
<comment type="subcellular location">
    <subcellularLocation>
        <location evidence="1">Nucleus</location>
    </subcellularLocation>
</comment>
<keyword evidence="10" id="KW-1185">Reference proteome</keyword>
<dbReference type="InterPro" id="IPR028155">
    <property type="entry name" value="RPA_interact_central"/>
</dbReference>
<dbReference type="GO" id="GO:0006606">
    <property type="term" value="P:protein import into nucleus"/>
    <property type="evidence" value="ECO:0007669"/>
    <property type="project" value="TreeGrafter"/>
</dbReference>
<dbReference type="Pfam" id="PF14768">
    <property type="entry name" value="RPA_interact_C"/>
    <property type="match status" value="1"/>
</dbReference>
<dbReference type="EMBL" id="JACAGB010000023">
    <property type="protein sequence ID" value="KAF6305483.1"/>
    <property type="molecule type" value="Genomic_DNA"/>
</dbReference>
<keyword evidence="5" id="KW-0539">Nucleus</keyword>
<dbReference type="PANTHER" id="PTHR31742">
    <property type="entry name" value="RPA-INTERACTING PROTEIN RPAIN"/>
    <property type="match status" value="1"/>
</dbReference>
<keyword evidence="3" id="KW-0863">Zinc-finger</keyword>
<comment type="caution">
    <text evidence="9">The sequence shown here is derived from an EMBL/GenBank/DDBJ whole genome shotgun (WGS) entry which is preliminary data.</text>
</comment>
<keyword evidence="2" id="KW-0479">Metal-binding</keyword>
<organism evidence="9 10">
    <name type="scientific">Pipistrellus kuhlii</name>
    <name type="common">Kuhl's pipistrelle</name>
    <dbReference type="NCBI Taxonomy" id="59472"/>
    <lineage>
        <taxon>Eukaryota</taxon>
        <taxon>Metazoa</taxon>
        <taxon>Chordata</taxon>
        <taxon>Craniata</taxon>
        <taxon>Vertebrata</taxon>
        <taxon>Euteleostomi</taxon>
        <taxon>Mammalia</taxon>
        <taxon>Eutheria</taxon>
        <taxon>Laurasiatheria</taxon>
        <taxon>Chiroptera</taxon>
        <taxon>Yangochiroptera</taxon>
        <taxon>Vespertilionidae</taxon>
        <taxon>Pipistrellus</taxon>
    </lineage>
</organism>
<dbReference type="AlphaFoldDB" id="A0A7J7TY09"/>